<feature type="non-terminal residue" evidence="1">
    <location>
        <position position="1"/>
    </location>
</feature>
<accession>A0A6S7H8J3</accession>
<name>A0A6S7H8J3_PARCT</name>
<gene>
    <name evidence="1" type="ORF">PACLA_8A004380</name>
</gene>
<dbReference type="Proteomes" id="UP001152795">
    <property type="component" value="Unassembled WGS sequence"/>
</dbReference>
<dbReference type="EMBL" id="CACRXK020004265">
    <property type="protein sequence ID" value="CAB4002135.1"/>
    <property type="molecule type" value="Genomic_DNA"/>
</dbReference>
<dbReference type="AlphaFoldDB" id="A0A6S7H8J3"/>
<keyword evidence="2" id="KW-1185">Reference proteome</keyword>
<proteinExistence type="predicted"/>
<comment type="caution">
    <text evidence="1">The sequence shown here is derived from an EMBL/GenBank/DDBJ whole genome shotgun (WGS) entry which is preliminary data.</text>
</comment>
<sequence length="160" mass="17830">VAIGGDGAPFGKFDQSCAWLVSFLNIGHKILSSEENFLIFGSNCSETSPAVAKYISMITKEIEEIEKASFNINNMVIKFKFAELPNDMKMLAYLAGELPNSAKYFSTFGNVCNDDVHDVSKTFGPAPTNAWKPWDYKQRLSIANKVRVFKTKLTKKSVTE</sequence>
<organism evidence="1 2">
    <name type="scientific">Paramuricea clavata</name>
    <name type="common">Red gorgonian</name>
    <name type="synonym">Violescent sea-whip</name>
    <dbReference type="NCBI Taxonomy" id="317549"/>
    <lineage>
        <taxon>Eukaryota</taxon>
        <taxon>Metazoa</taxon>
        <taxon>Cnidaria</taxon>
        <taxon>Anthozoa</taxon>
        <taxon>Octocorallia</taxon>
        <taxon>Malacalcyonacea</taxon>
        <taxon>Plexauridae</taxon>
        <taxon>Paramuricea</taxon>
    </lineage>
</organism>
<evidence type="ECO:0000313" key="1">
    <source>
        <dbReference type="EMBL" id="CAB4002135.1"/>
    </source>
</evidence>
<protein>
    <submittedName>
        <fullName evidence="1">Uncharacterized protein</fullName>
    </submittedName>
</protein>
<dbReference type="OrthoDB" id="5988317at2759"/>
<reference evidence="1" key="1">
    <citation type="submission" date="2020-04" db="EMBL/GenBank/DDBJ databases">
        <authorList>
            <person name="Alioto T."/>
            <person name="Alioto T."/>
            <person name="Gomez Garrido J."/>
        </authorList>
    </citation>
    <scope>NUCLEOTIDE SEQUENCE</scope>
    <source>
        <strain evidence="1">A484AB</strain>
    </source>
</reference>
<evidence type="ECO:0000313" key="2">
    <source>
        <dbReference type="Proteomes" id="UP001152795"/>
    </source>
</evidence>